<comment type="caution">
    <text evidence="2">The sequence shown here is derived from an EMBL/GenBank/DDBJ whole genome shotgun (WGS) entry which is preliminary data.</text>
</comment>
<protein>
    <submittedName>
        <fullName evidence="2">Uncharacterized protein</fullName>
    </submittedName>
</protein>
<feature type="transmembrane region" description="Helical" evidence="1">
    <location>
        <begin position="17"/>
        <end position="38"/>
    </location>
</feature>
<keyword evidence="1" id="KW-1133">Transmembrane helix</keyword>
<evidence type="ECO:0000313" key="3">
    <source>
        <dbReference type="Proteomes" id="UP001174136"/>
    </source>
</evidence>
<organism evidence="2 3">
    <name type="scientific">Merluccius polli</name>
    <name type="common">Benguela hake</name>
    <name type="synonym">Merluccius cadenati</name>
    <dbReference type="NCBI Taxonomy" id="89951"/>
    <lineage>
        <taxon>Eukaryota</taxon>
        <taxon>Metazoa</taxon>
        <taxon>Chordata</taxon>
        <taxon>Craniata</taxon>
        <taxon>Vertebrata</taxon>
        <taxon>Euteleostomi</taxon>
        <taxon>Actinopterygii</taxon>
        <taxon>Neopterygii</taxon>
        <taxon>Teleostei</taxon>
        <taxon>Neoteleostei</taxon>
        <taxon>Acanthomorphata</taxon>
        <taxon>Zeiogadaria</taxon>
        <taxon>Gadariae</taxon>
        <taxon>Gadiformes</taxon>
        <taxon>Gadoidei</taxon>
        <taxon>Merlucciidae</taxon>
        <taxon>Merluccius</taxon>
    </lineage>
</organism>
<evidence type="ECO:0000313" key="2">
    <source>
        <dbReference type="EMBL" id="KAK0136924.1"/>
    </source>
</evidence>
<keyword evidence="1" id="KW-0812">Transmembrane</keyword>
<name>A0AA47MBB2_MERPO</name>
<proteinExistence type="predicted"/>
<keyword evidence="1" id="KW-0472">Membrane</keyword>
<sequence>MLFTCGNFTIDWQRLEVGIVTGCTISVILFSTAMNLLIKSAEKLRWGAVLTSGIQQEPIKAFMDDLTITAKSVPEGRWILEDLAH</sequence>
<keyword evidence="3" id="KW-1185">Reference proteome</keyword>
<reference evidence="2" key="1">
    <citation type="journal article" date="2023" name="Front. Mar. Sci.">
        <title>A new Merluccius polli reference genome to investigate the effects of global change in West African waters.</title>
        <authorList>
            <person name="Mateo J.L."/>
            <person name="Blanco-Fernandez C."/>
            <person name="Garcia-Vazquez E."/>
            <person name="Machado-Schiaffino G."/>
        </authorList>
    </citation>
    <scope>NUCLEOTIDE SEQUENCE</scope>
    <source>
        <strain evidence="2">C29</strain>
        <tissue evidence="2">Fin</tissue>
    </source>
</reference>
<dbReference type="AlphaFoldDB" id="A0AA47MBB2"/>
<evidence type="ECO:0000256" key="1">
    <source>
        <dbReference type="SAM" id="Phobius"/>
    </source>
</evidence>
<gene>
    <name evidence="2" type="ORF">N1851_026894</name>
</gene>
<accession>A0AA47MBB2</accession>
<dbReference type="EMBL" id="JAOPHQ010005121">
    <property type="protein sequence ID" value="KAK0136924.1"/>
    <property type="molecule type" value="Genomic_DNA"/>
</dbReference>
<dbReference type="Proteomes" id="UP001174136">
    <property type="component" value="Unassembled WGS sequence"/>
</dbReference>